<dbReference type="EMBL" id="JAHUTJ010038446">
    <property type="protein sequence ID" value="MED6279219.1"/>
    <property type="molecule type" value="Genomic_DNA"/>
</dbReference>
<reference evidence="1 2" key="1">
    <citation type="submission" date="2021-06" db="EMBL/GenBank/DDBJ databases">
        <authorList>
            <person name="Palmer J.M."/>
        </authorList>
    </citation>
    <scope>NUCLEOTIDE SEQUENCE [LARGE SCALE GENOMIC DNA]</scope>
    <source>
        <strain evidence="1 2">CL_MEX2019</strain>
        <tissue evidence="1">Muscle</tissue>
    </source>
</reference>
<name>A0ABU7E002_9TELE</name>
<dbReference type="Proteomes" id="UP001352852">
    <property type="component" value="Unassembled WGS sequence"/>
</dbReference>
<feature type="non-terminal residue" evidence="1">
    <location>
        <position position="1"/>
    </location>
</feature>
<protein>
    <submittedName>
        <fullName evidence="1">Uncharacterized protein</fullName>
    </submittedName>
</protein>
<proteinExistence type="predicted"/>
<gene>
    <name evidence="1" type="ORF">CHARACLAT_032268</name>
</gene>
<sequence>LVQCSTAGTKTTLLLLKLRFDYRPDSPLQYPGVDLTREAQECDLAVVGTHPLVPFLVNMDHHASLPVQRHCPKLPRNVEEATTAPQHPETYAPQPLACFSWRVPAPLGFALLGTVPVVFPLTH</sequence>
<evidence type="ECO:0000313" key="1">
    <source>
        <dbReference type="EMBL" id="MED6279219.1"/>
    </source>
</evidence>
<keyword evidence="2" id="KW-1185">Reference proteome</keyword>
<evidence type="ECO:0000313" key="2">
    <source>
        <dbReference type="Proteomes" id="UP001352852"/>
    </source>
</evidence>
<accession>A0ABU7E002</accession>
<comment type="caution">
    <text evidence="1">The sequence shown here is derived from an EMBL/GenBank/DDBJ whole genome shotgun (WGS) entry which is preliminary data.</text>
</comment>
<organism evidence="1 2">
    <name type="scientific">Characodon lateralis</name>
    <dbReference type="NCBI Taxonomy" id="208331"/>
    <lineage>
        <taxon>Eukaryota</taxon>
        <taxon>Metazoa</taxon>
        <taxon>Chordata</taxon>
        <taxon>Craniata</taxon>
        <taxon>Vertebrata</taxon>
        <taxon>Euteleostomi</taxon>
        <taxon>Actinopterygii</taxon>
        <taxon>Neopterygii</taxon>
        <taxon>Teleostei</taxon>
        <taxon>Neoteleostei</taxon>
        <taxon>Acanthomorphata</taxon>
        <taxon>Ovalentaria</taxon>
        <taxon>Atherinomorphae</taxon>
        <taxon>Cyprinodontiformes</taxon>
        <taxon>Goodeidae</taxon>
        <taxon>Characodon</taxon>
    </lineage>
</organism>